<dbReference type="InterPro" id="IPR011965">
    <property type="entry name" value="PaaX_trns_reg"/>
</dbReference>
<dbReference type="SUPFAM" id="SSF46785">
    <property type="entry name" value="Winged helix' DNA-binding domain"/>
    <property type="match status" value="1"/>
</dbReference>
<dbReference type="Gene3D" id="1.20.58.1460">
    <property type="match status" value="1"/>
</dbReference>
<accession>A0ABW1QSX8</accession>
<evidence type="ECO:0000313" key="5">
    <source>
        <dbReference type="Proteomes" id="UP001596098"/>
    </source>
</evidence>
<evidence type="ECO:0000313" key="4">
    <source>
        <dbReference type="EMBL" id="MFC6152599.1"/>
    </source>
</evidence>
<dbReference type="Gene3D" id="1.10.10.10">
    <property type="entry name" value="Winged helix-like DNA-binding domain superfamily/Winged helix DNA-binding domain"/>
    <property type="match status" value="1"/>
</dbReference>
<evidence type="ECO:0000259" key="1">
    <source>
        <dbReference type="Pfam" id="PF07848"/>
    </source>
</evidence>
<dbReference type="Pfam" id="PF20803">
    <property type="entry name" value="PaaX_M"/>
    <property type="match status" value="1"/>
</dbReference>
<gene>
    <name evidence="4" type="ORF">ACFPWU_02835</name>
</gene>
<dbReference type="Pfam" id="PF08223">
    <property type="entry name" value="PaaX_C"/>
    <property type="match status" value="1"/>
</dbReference>
<dbReference type="InterPro" id="IPR036388">
    <property type="entry name" value="WH-like_DNA-bd_sf"/>
</dbReference>
<keyword evidence="5" id="KW-1185">Reference proteome</keyword>
<dbReference type="InterPro" id="IPR036390">
    <property type="entry name" value="WH_DNA-bd_sf"/>
</dbReference>
<dbReference type="PIRSF" id="PIRSF020623">
    <property type="entry name" value="PaaX"/>
    <property type="match status" value="1"/>
</dbReference>
<feature type="domain" description="Transcriptional repressor PaaX-like C-terminal" evidence="2">
    <location>
        <begin position="166"/>
        <end position="255"/>
    </location>
</feature>
<sequence>MHARSAVFDVYGDLLADRDHKSTVAGLVRLLAPVGITAPAVRTAVSRMVSQGWLTPVRLPQGRGYSATDRAVQRFQHALERAYHPANATWDNTWHVVLTQAPTGRTERARLTRELTYLGYAQLQENTWVSPYARAELADTLERNATTAVTVRTADVEPSDAFLKAWDLDALARSYRTWHAQAADQVAHHLAAHADPEEAAFAARFHLAHEWRKFLFSDPGLPLHLLPADWPGVAAAVYFNEQAERLNPAATAFVDRVLAED</sequence>
<evidence type="ECO:0000259" key="3">
    <source>
        <dbReference type="Pfam" id="PF20803"/>
    </source>
</evidence>
<dbReference type="Proteomes" id="UP001596098">
    <property type="component" value="Unassembled WGS sequence"/>
</dbReference>
<dbReference type="Pfam" id="PF07848">
    <property type="entry name" value="PaaX"/>
    <property type="match status" value="1"/>
</dbReference>
<dbReference type="InterPro" id="IPR048846">
    <property type="entry name" value="PaaX-like_central"/>
</dbReference>
<name>A0ABW1QSX8_9ACTN</name>
<dbReference type="RefSeq" id="WP_206611388.1">
    <property type="nucleotide sequence ID" value="NZ_CP034929.1"/>
</dbReference>
<reference evidence="5" key="1">
    <citation type="journal article" date="2019" name="Int. J. Syst. Evol. Microbiol.">
        <title>The Global Catalogue of Microorganisms (GCM) 10K type strain sequencing project: providing services to taxonomists for standard genome sequencing and annotation.</title>
        <authorList>
            <consortium name="The Broad Institute Genomics Platform"/>
            <consortium name="The Broad Institute Genome Sequencing Center for Infectious Disease"/>
            <person name="Wu L."/>
            <person name="Ma J."/>
        </authorList>
    </citation>
    <scope>NUCLEOTIDE SEQUENCE [LARGE SCALE GENOMIC DNA]</scope>
    <source>
        <strain evidence="5">DFY28</strain>
    </source>
</reference>
<dbReference type="PANTHER" id="PTHR30319">
    <property type="entry name" value="PHENYLACETIC ACID REGULATOR-RELATED TRANSCRIPTIONAL REPRESSOR"/>
    <property type="match status" value="1"/>
</dbReference>
<feature type="domain" description="Transcriptional repressor PaaX-like N-terminal" evidence="1">
    <location>
        <begin position="3"/>
        <end position="70"/>
    </location>
</feature>
<dbReference type="EMBL" id="JBHSQI010000002">
    <property type="protein sequence ID" value="MFC6152599.1"/>
    <property type="molecule type" value="Genomic_DNA"/>
</dbReference>
<evidence type="ECO:0000259" key="2">
    <source>
        <dbReference type="Pfam" id="PF08223"/>
    </source>
</evidence>
<protein>
    <submittedName>
        <fullName evidence="4">PaaX family transcriptional regulator C-terminal domain-containing protein</fullName>
    </submittedName>
</protein>
<feature type="domain" description="Transcriptional repressor PaaX-like central Cas2-like" evidence="3">
    <location>
        <begin position="88"/>
        <end position="155"/>
    </location>
</feature>
<proteinExistence type="predicted"/>
<comment type="caution">
    <text evidence="4">The sequence shown here is derived from an EMBL/GenBank/DDBJ whole genome shotgun (WGS) entry which is preliminary data.</text>
</comment>
<dbReference type="InterPro" id="IPR012906">
    <property type="entry name" value="PaaX-like_N"/>
</dbReference>
<dbReference type="InterPro" id="IPR013225">
    <property type="entry name" value="PaaX_C"/>
</dbReference>
<organism evidence="4 5">
    <name type="scientific">Nocardioides yefusunii</name>
    <dbReference type="NCBI Taxonomy" id="2500546"/>
    <lineage>
        <taxon>Bacteria</taxon>
        <taxon>Bacillati</taxon>
        <taxon>Actinomycetota</taxon>
        <taxon>Actinomycetes</taxon>
        <taxon>Propionibacteriales</taxon>
        <taxon>Nocardioidaceae</taxon>
        <taxon>Nocardioides</taxon>
    </lineage>
</organism>
<dbReference type="PANTHER" id="PTHR30319:SF1">
    <property type="entry name" value="TRANSCRIPTIONAL REPRESSOR PAAX"/>
    <property type="match status" value="1"/>
</dbReference>
<dbReference type="Gene3D" id="3.30.70.2650">
    <property type="match status" value="1"/>
</dbReference>